<dbReference type="InterPro" id="IPR000212">
    <property type="entry name" value="DNA_helicase_UvrD/REP"/>
</dbReference>
<feature type="domain" description="UvrD-like helicase ATP-binding" evidence="10">
    <location>
        <begin position="1"/>
        <end position="474"/>
    </location>
</feature>
<comment type="catalytic activity">
    <reaction evidence="6">
        <text>Couples ATP hydrolysis with the unwinding of duplex DNA by translocating in the 3'-5' direction.</text>
        <dbReference type="EC" id="5.6.2.4"/>
    </reaction>
</comment>
<dbReference type="EC" id="5.6.2.4" evidence="7"/>
<dbReference type="Pfam" id="PF00580">
    <property type="entry name" value="UvrD-helicase"/>
    <property type="match status" value="1"/>
</dbReference>
<dbReference type="AlphaFoldDB" id="A0A380BAY0"/>
<evidence type="ECO:0000256" key="7">
    <source>
        <dbReference type="ARBA" id="ARBA00034808"/>
    </source>
</evidence>
<accession>A0A380BAY0</accession>
<dbReference type="GO" id="GO:0005829">
    <property type="term" value="C:cytosol"/>
    <property type="evidence" value="ECO:0007669"/>
    <property type="project" value="TreeGrafter"/>
</dbReference>
<feature type="binding site" evidence="9">
    <location>
        <begin position="16"/>
        <end position="23"/>
    </location>
    <ligand>
        <name>ATP</name>
        <dbReference type="ChEBI" id="CHEBI:30616"/>
    </ligand>
</feature>
<dbReference type="PROSITE" id="PS51217">
    <property type="entry name" value="UVRD_HELICASE_CTER"/>
    <property type="match status" value="1"/>
</dbReference>
<dbReference type="Gene3D" id="1.10.3170.10">
    <property type="entry name" value="Recbcd, chain B, domain 2"/>
    <property type="match status" value="1"/>
</dbReference>
<dbReference type="PANTHER" id="PTHR11070:SF67">
    <property type="entry name" value="DNA 3'-5' HELICASE"/>
    <property type="match status" value="1"/>
</dbReference>
<evidence type="ECO:0000313" key="13">
    <source>
        <dbReference type="Proteomes" id="UP000254893"/>
    </source>
</evidence>
<dbReference type="Proteomes" id="UP000254893">
    <property type="component" value="Unassembled WGS sequence"/>
</dbReference>
<dbReference type="GO" id="GO:0016887">
    <property type="term" value="F:ATP hydrolysis activity"/>
    <property type="evidence" value="ECO:0007669"/>
    <property type="project" value="RHEA"/>
</dbReference>
<dbReference type="Gene3D" id="3.40.50.300">
    <property type="entry name" value="P-loop containing nucleotide triphosphate hydrolases"/>
    <property type="match status" value="3"/>
</dbReference>
<dbReference type="InterPro" id="IPR014016">
    <property type="entry name" value="UvrD-like_ATP-bd"/>
</dbReference>
<dbReference type="GO" id="GO:0043138">
    <property type="term" value="F:3'-5' DNA helicase activity"/>
    <property type="evidence" value="ECO:0007669"/>
    <property type="project" value="UniProtKB-EC"/>
</dbReference>
<keyword evidence="1 9" id="KW-0547">Nucleotide-binding</keyword>
<organism evidence="12 13">
    <name type="scientific">Sphingobacterium spiritivorum</name>
    <name type="common">Flavobacterium spiritivorum</name>
    <dbReference type="NCBI Taxonomy" id="258"/>
    <lineage>
        <taxon>Bacteria</taxon>
        <taxon>Pseudomonadati</taxon>
        <taxon>Bacteroidota</taxon>
        <taxon>Sphingobacteriia</taxon>
        <taxon>Sphingobacteriales</taxon>
        <taxon>Sphingobacteriaceae</taxon>
        <taxon>Sphingobacterium</taxon>
    </lineage>
</organism>
<dbReference type="PANTHER" id="PTHR11070">
    <property type="entry name" value="UVRD / RECB / PCRA DNA HELICASE FAMILY MEMBER"/>
    <property type="match status" value="1"/>
</dbReference>
<evidence type="ECO:0000256" key="2">
    <source>
        <dbReference type="ARBA" id="ARBA00022801"/>
    </source>
</evidence>
<protein>
    <recommendedName>
        <fullName evidence="7">DNA 3'-5' helicase</fullName>
        <ecNumber evidence="7">5.6.2.4</ecNumber>
    </recommendedName>
</protein>
<dbReference type="Pfam" id="PF13361">
    <property type="entry name" value="UvrD_C"/>
    <property type="match status" value="1"/>
</dbReference>
<name>A0A380BAY0_SPHSI</name>
<gene>
    <name evidence="12" type="primary">addA</name>
    <name evidence="12" type="ORF">NCTC11388_00483</name>
</gene>
<dbReference type="GO" id="GO:0005524">
    <property type="term" value="F:ATP binding"/>
    <property type="evidence" value="ECO:0007669"/>
    <property type="project" value="UniProtKB-UniRule"/>
</dbReference>
<dbReference type="GO" id="GO:0003677">
    <property type="term" value="F:DNA binding"/>
    <property type="evidence" value="ECO:0007669"/>
    <property type="project" value="InterPro"/>
</dbReference>
<dbReference type="InterPro" id="IPR014017">
    <property type="entry name" value="DNA_helicase_UvrD-like_C"/>
</dbReference>
<evidence type="ECO:0000256" key="9">
    <source>
        <dbReference type="PROSITE-ProRule" id="PRU00560"/>
    </source>
</evidence>
<keyword evidence="4 9" id="KW-0067">ATP-binding</keyword>
<dbReference type="GO" id="GO:0000725">
    <property type="term" value="P:recombinational repair"/>
    <property type="evidence" value="ECO:0007669"/>
    <property type="project" value="TreeGrafter"/>
</dbReference>
<dbReference type="SUPFAM" id="SSF52540">
    <property type="entry name" value="P-loop containing nucleoside triphosphate hydrolases"/>
    <property type="match status" value="1"/>
</dbReference>
<keyword evidence="5" id="KW-0413">Isomerase</keyword>
<evidence type="ECO:0000256" key="4">
    <source>
        <dbReference type="ARBA" id="ARBA00022840"/>
    </source>
</evidence>
<evidence type="ECO:0000259" key="10">
    <source>
        <dbReference type="PROSITE" id="PS51198"/>
    </source>
</evidence>
<evidence type="ECO:0000256" key="3">
    <source>
        <dbReference type="ARBA" id="ARBA00022806"/>
    </source>
</evidence>
<keyword evidence="3 9" id="KW-0347">Helicase</keyword>
<evidence type="ECO:0000256" key="8">
    <source>
        <dbReference type="ARBA" id="ARBA00048988"/>
    </source>
</evidence>
<dbReference type="EMBL" id="UGYW01000001">
    <property type="protein sequence ID" value="SUI97870.1"/>
    <property type="molecule type" value="Genomic_DNA"/>
</dbReference>
<evidence type="ECO:0000313" key="12">
    <source>
        <dbReference type="EMBL" id="SUI97870.1"/>
    </source>
</evidence>
<evidence type="ECO:0000256" key="5">
    <source>
        <dbReference type="ARBA" id="ARBA00023235"/>
    </source>
</evidence>
<keyword evidence="2 9" id="KW-0378">Hydrolase</keyword>
<evidence type="ECO:0000256" key="6">
    <source>
        <dbReference type="ARBA" id="ARBA00034617"/>
    </source>
</evidence>
<comment type="catalytic activity">
    <reaction evidence="8">
        <text>ATP + H2O = ADP + phosphate + H(+)</text>
        <dbReference type="Rhea" id="RHEA:13065"/>
        <dbReference type="ChEBI" id="CHEBI:15377"/>
        <dbReference type="ChEBI" id="CHEBI:15378"/>
        <dbReference type="ChEBI" id="CHEBI:30616"/>
        <dbReference type="ChEBI" id="CHEBI:43474"/>
        <dbReference type="ChEBI" id="CHEBI:456216"/>
        <dbReference type="EC" id="5.6.2.4"/>
    </reaction>
</comment>
<sequence length="1079" mass="123874">MHSFMSGILPLKILKASAGSGKTFSLAVHYLTLLFHHEYKYREILAVTFTNKATEEMKTRILDVLKGLANNDPSPGTDNYRQLLLKAYPQYSNIELQDRAQKIYRRILHDYSHFSVSTIDGFVQKVIRGFAFELGLDAAYSLEMNLDKVQDQLVNRLDLELDDKPELVEWIVDLAKERIDNDKSWNYKGELLSLTREIFKERFADFETGLNEIGYSNIEKEFSKYVQLTKQQIRSVEEALVSKAQSVLQAFRDSNLSTDDLKGKSRNPLLKLTKITEKDFGQISSLHKLIDTPEEWFQKNTDSSPFYSINPLLKDLCTYFQHEEGSYILATQFQNNVYYLRLMQELALLLRAYREESGNLLISDAQHLLTGITEDAGDNPSFIWEKIGNRYRNFLFDEFQDTSVSQWKSFRSLVQNAISAPSEEFTDHLIVGDTKQSIYRWRNGDWSILESGAKADLGSHHIVDDNLEDNHRSSTVIIEFNNFLYASFPRLLQDKLNLLVAETEKTELLDWWVAKGYHDIINSIFENVRQNTTPRTPEGGIIKISKFSKQEEEERMFSDSVFREYALKDTIEEIRRIQQDFHYTYSEMCVLVRTNGEAESVVNELMAAGIPVVSGDALMIANSTAIKLIINTLYILVGYDENTSLYKANCISLYHKIRDIAIDPDIFLTIKGKSLLQLSGILPPALCEEANNWMQLPLPELVERIIHTYGLDQKQEYLAYLLSFRDITANATKQGEKGILSFLNWWEEDGVRKTLPSPDAANAVQVMTIHKSKGLAFRAVFIPFCNLDLGGKTNGIFWVPAVNTPYEALKSIPLKYKDELAKSSVANYYFEENLYSHIDALNMIYVATTRAKDYLYIGIKEKKDLKKLSNTGDLFQLVLADHFESEDVYNVEKPVRTDRKQDSPQTISMHAYPTSDRLSDIYIPREEKNAAHVLHIGQAGRQGSILHTILADIKSLAELPSYLDSLLLEGTIMEEEKILFQQEATRVLQHEQLNELLSKADQHFSERSIVSADGHVYRPDKILIQDNFVAVIDYKFTFQEHPEHVDQVRIYMDLLGKMGYKDVEGYLFYATTNTLKPVI</sequence>
<reference evidence="12 13" key="1">
    <citation type="submission" date="2018-06" db="EMBL/GenBank/DDBJ databases">
        <authorList>
            <consortium name="Pathogen Informatics"/>
            <person name="Doyle S."/>
        </authorList>
    </citation>
    <scope>NUCLEOTIDE SEQUENCE [LARGE SCALE GENOMIC DNA]</scope>
    <source>
        <strain evidence="12 13">NCTC11388</strain>
    </source>
</reference>
<evidence type="ECO:0000259" key="11">
    <source>
        <dbReference type="PROSITE" id="PS51217"/>
    </source>
</evidence>
<feature type="domain" description="UvrD-like helicase C-terminal" evidence="11">
    <location>
        <begin position="518"/>
        <end position="774"/>
    </location>
</feature>
<evidence type="ECO:0000256" key="1">
    <source>
        <dbReference type="ARBA" id="ARBA00022741"/>
    </source>
</evidence>
<dbReference type="PROSITE" id="PS51198">
    <property type="entry name" value="UVRD_HELICASE_ATP_BIND"/>
    <property type="match status" value="1"/>
</dbReference>
<proteinExistence type="predicted"/>
<dbReference type="InterPro" id="IPR027417">
    <property type="entry name" value="P-loop_NTPase"/>
</dbReference>